<evidence type="ECO:0000256" key="10">
    <source>
        <dbReference type="ARBA" id="ARBA00023002"/>
    </source>
</evidence>
<dbReference type="AlphaFoldDB" id="A0A834HWQ4"/>
<sequence length="516" mass="59905">MTLLVLVAVAGFLYLLNQILRYYKTSRILSKVPSPPGHWLIGNMDIILKINPDDFFDLLRDFSKKYGSIYRLSTPYITTINISDPGDLEMILSQPKHMSKSKVYGFLQNWLGEGLLTSSGLKWQKRRKILTRAFHFNILRQFLDVFNDETDKLTQQIRDMNNENTVPAYIDVVPLISHMTLKAMGETSMGMKNITDTEVVLYRQSIHKMGKLLLERIGSPLTRLSFIYRLTRNGREENRTIHQLHQFTDTIIKQREKQILNLDRLELASSLYSERKLMRMLDLLLLAKIDDNSIDYEGIREEVDTFMFEGHDTTAVALSFLLHSLASHVHIQDEVRRELREVLGDKPHPTYADLHRLEYTERVIKESLRLYPSVPFISRIASEDILTSTGYFLPKGTVLHMHIFDLHRSSEIYPDPLKFDPDRFLLDNCSQRHPFAYLPFSAGPRNCIGQKFALLELKSCLCGVLRKYRLEHDGKNEFRFAADLVLRTKDAIKIKFLPLSKVKLERTVQNENLIAT</sequence>
<evidence type="ECO:0000313" key="16">
    <source>
        <dbReference type="EMBL" id="KAF7267741.1"/>
    </source>
</evidence>
<dbReference type="Gene3D" id="1.10.630.10">
    <property type="entry name" value="Cytochrome P450"/>
    <property type="match status" value="1"/>
</dbReference>
<name>A0A834HWQ4_RHYFE</name>
<dbReference type="PANTHER" id="PTHR24291:SF189">
    <property type="entry name" value="CYTOCHROME P450 4C3-RELATED"/>
    <property type="match status" value="1"/>
</dbReference>
<evidence type="ECO:0000256" key="12">
    <source>
        <dbReference type="ARBA" id="ARBA00023033"/>
    </source>
</evidence>
<keyword evidence="9" id="KW-0492">Microsome</keyword>
<evidence type="ECO:0000256" key="6">
    <source>
        <dbReference type="ARBA" id="ARBA00022617"/>
    </source>
</evidence>
<evidence type="ECO:0000256" key="2">
    <source>
        <dbReference type="ARBA" id="ARBA00003690"/>
    </source>
</evidence>
<keyword evidence="6 14" id="KW-0349">Heme</keyword>
<dbReference type="GO" id="GO:0004497">
    <property type="term" value="F:monooxygenase activity"/>
    <property type="evidence" value="ECO:0007669"/>
    <property type="project" value="UniProtKB-KW"/>
</dbReference>
<accession>A0A834HWQ4</accession>
<proteinExistence type="inferred from homology"/>
<evidence type="ECO:0000256" key="13">
    <source>
        <dbReference type="ARBA" id="ARBA00023136"/>
    </source>
</evidence>
<comment type="caution">
    <text evidence="16">The sequence shown here is derived from an EMBL/GenBank/DDBJ whole genome shotgun (WGS) entry which is preliminary data.</text>
</comment>
<dbReference type="PRINTS" id="PR00463">
    <property type="entry name" value="EP450I"/>
</dbReference>
<keyword evidence="11 14" id="KW-0408">Iron</keyword>
<evidence type="ECO:0000256" key="9">
    <source>
        <dbReference type="ARBA" id="ARBA00022848"/>
    </source>
</evidence>
<dbReference type="GO" id="GO:0005789">
    <property type="term" value="C:endoplasmic reticulum membrane"/>
    <property type="evidence" value="ECO:0007669"/>
    <property type="project" value="UniProtKB-SubCell"/>
</dbReference>
<dbReference type="EMBL" id="JAACXV010014392">
    <property type="protein sequence ID" value="KAF7267741.1"/>
    <property type="molecule type" value="Genomic_DNA"/>
</dbReference>
<dbReference type="GO" id="GO:0020037">
    <property type="term" value="F:heme binding"/>
    <property type="evidence" value="ECO:0007669"/>
    <property type="project" value="InterPro"/>
</dbReference>
<organism evidence="16 17">
    <name type="scientific">Rhynchophorus ferrugineus</name>
    <name type="common">Red palm weevil</name>
    <name type="synonym">Curculio ferrugineus</name>
    <dbReference type="NCBI Taxonomy" id="354439"/>
    <lineage>
        <taxon>Eukaryota</taxon>
        <taxon>Metazoa</taxon>
        <taxon>Ecdysozoa</taxon>
        <taxon>Arthropoda</taxon>
        <taxon>Hexapoda</taxon>
        <taxon>Insecta</taxon>
        <taxon>Pterygota</taxon>
        <taxon>Neoptera</taxon>
        <taxon>Endopterygota</taxon>
        <taxon>Coleoptera</taxon>
        <taxon>Polyphaga</taxon>
        <taxon>Cucujiformia</taxon>
        <taxon>Curculionidae</taxon>
        <taxon>Dryophthorinae</taxon>
        <taxon>Rhynchophorus</taxon>
    </lineage>
</organism>
<dbReference type="InterPro" id="IPR002401">
    <property type="entry name" value="Cyt_P450_E_grp-I"/>
</dbReference>
<dbReference type="GO" id="GO:0005506">
    <property type="term" value="F:iron ion binding"/>
    <property type="evidence" value="ECO:0007669"/>
    <property type="project" value="InterPro"/>
</dbReference>
<dbReference type="InterPro" id="IPR017972">
    <property type="entry name" value="Cyt_P450_CS"/>
</dbReference>
<evidence type="ECO:0000256" key="3">
    <source>
        <dbReference type="ARBA" id="ARBA00004174"/>
    </source>
</evidence>
<evidence type="ECO:0008006" key="18">
    <source>
        <dbReference type="Google" id="ProtNLM"/>
    </source>
</evidence>
<dbReference type="Pfam" id="PF00067">
    <property type="entry name" value="p450"/>
    <property type="match status" value="1"/>
</dbReference>
<dbReference type="GO" id="GO:0016705">
    <property type="term" value="F:oxidoreductase activity, acting on paired donors, with incorporation or reduction of molecular oxygen"/>
    <property type="evidence" value="ECO:0007669"/>
    <property type="project" value="InterPro"/>
</dbReference>
<comment type="cofactor">
    <cofactor evidence="1 14">
        <name>heme</name>
        <dbReference type="ChEBI" id="CHEBI:30413"/>
    </cofactor>
</comment>
<keyword evidence="17" id="KW-1185">Reference proteome</keyword>
<dbReference type="Proteomes" id="UP000625711">
    <property type="component" value="Unassembled WGS sequence"/>
</dbReference>
<dbReference type="InterPro" id="IPR036396">
    <property type="entry name" value="Cyt_P450_sf"/>
</dbReference>
<evidence type="ECO:0000256" key="14">
    <source>
        <dbReference type="PIRSR" id="PIRSR602401-1"/>
    </source>
</evidence>
<comment type="subcellular location">
    <subcellularLocation>
        <location evidence="4">Endoplasmic reticulum membrane</location>
        <topology evidence="4">Peripheral membrane protein</topology>
    </subcellularLocation>
    <subcellularLocation>
        <location evidence="3">Microsome membrane</location>
        <topology evidence="3">Peripheral membrane protein</topology>
    </subcellularLocation>
</comment>
<comment type="function">
    <text evidence="2">May be involved in the metabolism of insect hormones and in the breakdown of synthetic insecticides.</text>
</comment>
<keyword evidence="12 15" id="KW-0503">Monooxygenase</keyword>
<evidence type="ECO:0000256" key="15">
    <source>
        <dbReference type="RuleBase" id="RU000461"/>
    </source>
</evidence>
<gene>
    <name evidence="16" type="ORF">GWI33_019056</name>
</gene>
<evidence type="ECO:0000256" key="8">
    <source>
        <dbReference type="ARBA" id="ARBA00022824"/>
    </source>
</evidence>
<evidence type="ECO:0000256" key="1">
    <source>
        <dbReference type="ARBA" id="ARBA00001971"/>
    </source>
</evidence>
<dbReference type="PANTHER" id="PTHR24291">
    <property type="entry name" value="CYTOCHROME P450 FAMILY 4"/>
    <property type="match status" value="1"/>
</dbReference>
<keyword evidence="8" id="KW-0256">Endoplasmic reticulum</keyword>
<evidence type="ECO:0000256" key="4">
    <source>
        <dbReference type="ARBA" id="ARBA00004406"/>
    </source>
</evidence>
<dbReference type="OrthoDB" id="1470350at2759"/>
<dbReference type="PRINTS" id="PR00385">
    <property type="entry name" value="P450"/>
</dbReference>
<protein>
    <recommendedName>
        <fullName evidence="18">Cytochrome P450</fullName>
    </recommendedName>
</protein>
<reference evidence="16" key="1">
    <citation type="submission" date="2020-08" db="EMBL/GenBank/DDBJ databases">
        <title>Genome sequencing and assembly of the red palm weevil Rhynchophorus ferrugineus.</title>
        <authorList>
            <person name="Dias G.B."/>
            <person name="Bergman C.M."/>
            <person name="Manee M."/>
        </authorList>
    </citation>
    <scope>NUCLEOTIDE SEQUENCE</scope>
    <source>
        <strain evidence="16">AA-2017</strain>
        <tissue evidence="16">Whole larva</tissue>
    </source>
</reference>
<dbReference type="PROSITE" id="PS00086">
    <property type="entry name" value="CYTOCHROME_P450"/>
    <property type="match status" value="1"/>
</dbReference>
<keyword evidence="7 14" id="KW-0479">Metal-binding</keyword>
<evidence type="ECO:0000256" key="11">
    <source>
        <dbReference type="ARBA" id="ARBA00023004"/>
    </source>
</evidence>
<feature type="binding site" description="axial binding residue" evidence="14">
    <location>
        <position position="447"/>
    </location>
    <ligand>
        <name>heme</name>
        <dbReference type="ChEBI" id="CHEBI:30413"/>
    </ligand>
    <ligandPart>
        <name>Fe</name>
        <dbReference type="ChEBI" id="CHEBI:18248"/>
    </ligandPart>
</feature>
<dbReference type="CDD" id="cd20628">
    <property type="entry name" value="CYP4"/>
    <property type="match status" value="1"/>
</dbReference>
<keyword evidence="13" id="KW-0472">Membrane</keyword>
<evidence type="ECO:0000256" key="5">
    <source>
        <dbReference type="ARBA" id="ARBA00010617"/>
    </source>
</evidence>
<dbReference type="InterPro" id="IPR001128">
    <property type="entry name" value="Cyt_P450"/>
</dbReference>
<evidence type="ECO:0000313" key="17">
    <source>
        <dbReference type="Proteomes" id="UP000625711"/>
    </source>
</evidence>
<evidence type="ECO:0000256" key="7">
    <source>
        <dbReference type="ARBA" id="ARBA00022723"/>
    </source>
</evidence>
<dbReference type="SUPFAM" id="SSF48264">
    <property type="entry name" value="Cytochrome P450"/>
    <property type="match status" value="1"/>
</dbReference>
<keyword evidence="10 15" id="KW-0560">Oxidoreductase</keyword>
<comment type="similarity">
    <text evidence="5 15">Belongs to the cytochrome P450 family.</text>
</comment>
<dbReference type="InterPro" id="IPR050196">
    <property type="entry name" value="Cytochrome_P450_Monoox"/>
</dbReference>